<dbReference type="SMART" id="SM00086">
    <property type="entry name" value="PAC"/>
    <property type="match status" value="1"/>
</dbReference>
<feature type="domain" description="PAC" evidence="9">
    <location>
        <begin position="372"/>
        <end position="425"/>
    </location>
</feature>
<dbReference type="Pfam" id="PF00512">
    <property type="entry name" value="HisKA"/>
    <property type="match status" value="1"/>
</dbReference>
<dbReference type="Pfam" id="PF08447">
    <property type="entry name" value="PAS_3"/>
    <property type="match status" value="1"/>
</dbReference>
<keyword evidence="11" id="KW-1185">Reference proteome</keyword>
<feature type="domain" description="PAS" evidence="8">
    <location>
        <begin position="291"/>
        <end position="366"/>
    </location>
</feature>
<dbReference type="EMBL" id="KQ257450">
    <property type="protein sequence ID" value="KND04650.1"/>
    <property type="molecule type" value="Genomic_DNA"/>
</dbReference>
<dbReference type="GeneID" id="27684099"/>
<dbReference type="SMART" id="SM00387">
    <property type="entry name" value="HATPase_c"/>
    <property type="match status" value="1"/>
</dbReference>
<dbReference type="InterPro" id="IPR004358">
    <property type="entry name" value="Sig_transdc_His_kin-like_C"/>
</dbReference>
<dbReference type="PROSITE" id="PS50110">
    <property type="entry name" value="RESPONSE_REGULATORY"/>
    <property type="match status" value="1"/>
</dbReference>
<evidence type="ECO:0000256" key="2">
    <source>
        <dbReference type="ARBA" id="ARBA00023012"/>
    </source>
</evidence>
<dbReference type="GO" id="GO:0000155">
    <property type="term" value="F:phosphorelay sensor kinase activity"/>
    <property type="evidence" value="ECO:0007669"/>
    <property type="project" value="InterPro"/>
</dbReference>
<keyword evidence="4" id="KW-0175">Coiled coil</keyword>
<dbReference type="CDD" id="cd17546">
    <property type="entry name" value="REC_hyHK_CKI1_RcsC-like"/>
    <property type="match status" value="1"/>
</dbReference>
<dbReference type="SUPFAM" id="SSF47384">
    <property type="entry name" value="Homodimeric domain of signal transducing histidine kinase"/>
    <property type="match status" value="1"/>
</dbReference>
<feature type="modified residue" description="4-aspartylphosphate" evidence="3">
    <location>
        <position position="830"/>
    </location>
</feature>
<dbReference type="Gene3D" id="3.30.565.10">
    <property type="entry name" value="Histidine kinase-like ATPase, C-terminal domain"/>
    <property type="match status" value="1"/>
</dbReference>
<dbReference type="Pfam" id="PF02518">
    <property type="entry name" value="HATPase_c"/>
    <property type="match status" value="1"/>
</dbReference>
<evidence type="ECO:0000256" key="5">
    <source>
        <dbReference type="SAM" id="MobiDB-lite"/>
    </source>
</evidence>
<feature type="region of interest" description="Disordered" evidence="5">
    <location>
        <begin position="1"/>
        <end position="26"/>
    </location>
</feature>
<evidence type="ECO:0000259" key="7">
    <source>
        <dbReference type="PROSITE" id="PS50110"/>
    </source>
</evidence>
<dbReference type="InterPro" id="IPR000014">
    <property type="entry name" value="PAS"/>
</dbReference>
<dbReference type="InParanoid" id="A0A0L0HUT4"/>
<dbReference type="PROSITE" id="PS50112">
    <property type="entry name" value="PAS"/>
    <property type="match status" value="1"/>
</dbReference>
<proteinExistence type="predicted"/>
<sequence>MWENVEEVPRESSHLPSPADSNDDIARSSLSTTEQPLKKGMFHILLFEYISPSSARLSAFLLGLPSLVPIIAVGVLFHQFNLLAEDALGLAFTTLLLSIALETGRRYTEEGKVALLTSHVGEIEAELSTYRTAFEDNPSYMAIIDVMKRRMSDDEIDAERKSSGFQDRTRSWHYDYRAVKLNRGAVKIYGVEASRILGKWARSDLGRPTEAVDYCGRHCEEARRTGRVVEWEQEYPNLYMGNQDGKPEGTTTLVVRAVYLGPSTTNGCSSYLLMLRDCSEERRAMEALRESEKRLETIMDAATDGVWEWDIPNDDFRFSHRLARYLGYDEDEYRAIYGTVEGYQNAVHPADRSRMNNVTMDILSGKHQLDNFQMERRLLTKSGSYIWLLNRGKILARDADGKPTKLVGAHIDVSDRKAVEFALEQKTKQLDEKNQLLDEKNRQLDEKNRELDLAVQLKAEFLANISHEFRTPLNGIVGLGEVLWDTQLNAEQRDLLKSIRECSDGLLLIVNDVLDFSKIDAGKMSLENRPFDLRTCITNAVSVLNLKAKEKQIGLTTVVDSAVPSIVIGDGNRLRQVLINLVGNAVKFTKSGGVSIRAWTVDDSGRHFEQRRFTFTDKSSPNTNTNAEKPEIPEIDERREKPEKPRRPTHFLTRTPTSSPTSLTALVHFEVRDTGIGIPATRLCRLFQPFSQVDASTSRQYGGTGLGLAISKQLVQLMDPGGEGIRVESVEDAGSVFSFRIRFPVYEGELEAELGAWDHEKDGRRKEEWKRIADKVPVKILLAEDNLINQKVSIRLLAQLGYNSAIDIANNGVEAVEMSRRTPYHVILMDVQMPRMSGIEATRVIRKERGGIADGGPAIIALTANAMASDRDQCLAAGMDGHIGKPFKIETLAWALEAFGGNVLELQQNNRFDAVDETKESTEDLAPYRGFPTDATA</sequence>
<organism evidence="10 11">
    <name type="scientific">Spizellomyces punctatus (strain DAOM BR117)</name>
    <dbReference type="NCBI Taxonomy" id="645134"/>
    <lineage>
        <taxon>Eukaryota</taxon>
        <taxon>Fungi</taxon>
        <taxon>Fungi incertae sedis</taxon>
        <taxon>Chytridiomycota</taxon>
        <taxon>Chytridiomycota incertae sedis</taxon>
        <taxon>Chytridiomycetes</taxon>
        <taxon>Spizellomycetales</taxon>
        <taxon>Spizellomycetaceae</taxon>
        <taxon>Spizellomyces</taxon>
    </lineage>
</organism>
<name>A0A0L0HUT4_SPIPD</name>
<keyword evidence="1 3" id="KW-0597">Phosphoprotein</keyword>
<dbReference type="PROSITE" id="PS50113">
    <property type="entry name" value="PAC"/>
    <property type="match status" value="1"/>
</dbReference>
<accession>A0A0L0HUT4</accession>
<dbReference type="PROSITE" id="PS50109">
    <property type="entry name" value="HIS_KIN"/>
    <property type="match status" value="1"/>
</dbReference>
<feature type="region of interest" description="Disordered" evidence="5">
    <location>
        <begin position="615"/>
        <end position="659"/>
    </location>
</feature>
<evidence type="ECO:0000256" key="3">
    <source>
        <dbReference type="PROSITE-ProRule" id="PRU00169"/>
    </source>
</evidence>
<dbReference type="InterPro" id="IPR003661">
    <property type="entry name" value="HisK_dim/P_dom"/>
</dbReference>
<dbReference type="SUPFAM" id="SSF55785">
    <property type="entry name" value="PYP-like sensor domain (PAS domain)"/>
    <property type="match status" value="2"/>
</dbReference>
<dbReference type="InterPro" id="IPR001789">
    <property type="entry name" value="Sig_transdc_resp-reg_receiver"/>
</dbReference>
<dbReference type="CDD" id="cd16922">
    <property type="entry name" value="HATPase_EvgS-ArcB-TorS-like"/>
    <property type="match status" value="1"/>
</dbReference>
<dbReference type="Gene3D" id="3.40.50.2300">
    <property type="match status" value="1"/>
</dbReference>
<dbReference type="Gene3D" id="3.30.450.20">
    <property type="entry name" value="PAS domain"/>
    <property type="match status" value="2"/>
</dbReference>
<evidence type="ECO:0000256" key="1">
    <source>
        <dbReference type="ARBA" id="ARBA00022553"/>
    </source>
</evidence>
<evidence type="ECO:0000259" key="9">
    <source>
        <dbReference type="PROSITE" id="PS50113"/>
    </source>
</evidence>
<dbReference type="CDD" id="cd00130">
    <property type="entry name" value="PAS"/>
    <property type="match status" value="1"/>
</dbReference>
<dbReference type="InterPro" id="IPR005467">
    <property type="entry name" value="His_kinase_dom"/>
</dbReference>
<gene>
    <name evidence="10" type="ORF">SPPG_00366</name>
</gene>
<dbReference type="VEuPathDB" id="FungiDB:SPPG_00366"/>
<protein>
    <submittedName>
        <fullName evidence="10">PAS domain S-box protein</fullName>
    </submittedName>
</protein>
<dbReference type="PRINTS" id="PR00344">
    <property type="entry name" value="BCTRLSENSOR"/>
</dbReference>
<dbReference type="SUPFAM" id="SSF55874">
    <property type="entry name" value="ATPase domain of HSP90 chaperone/DNA topoisomerase II/histidine kinase"/>
    <property type="match status" value="1"/>
</dbReference>
<dbReference type="RefSeq" id="XP_016612689.1">
    <property type="nucleotide sequence ID" value="XM_016748695.1"/>
</dbReference>
<evidence type="ECO:0000313" key="11">
    <source>
        <dbReference type="Proteomes" id="UP000053201"/>
    </source>
</evidence>
<dbReference type="Gene3D" id="1.10.287.130">
    <property type="match status" value="1"/>
</dbReference>
<dbReference type="InterPro" id="IPR013655">
    <property type="entry name" value="PAS_fold_3"/>
</dbReference>
<dbReference type="InterPro" id="IPR003594">
    <property type="entry name" value="HATPase_dom"/>
</dbReference>
<dbReference type="InterPro" id="IPR035965">
    <property type="entry name" value="PAS-like_dom_sf"/>
</dbReference>
<feature type="compositionally biased region" description="Polar residues" evidence="5">
    <location>
        <begin position="616"/>
        <end position="627"/>
    </location>
</feature>
<evidence type="ECO:0000259" key="6">
    <source>
        <dbReference type="PROSITE" id="PS50109"/>
    </source>
</evidence>
<feature type="domain" description="Response regulatory" evidence="7">
    <location>
        <begin position="779"/>
        <end position="900"/>
    </location>
</feature>
<dbReference type="OrthoDB" id="10266508at2759"/>
<dbReference type="Pfam" id="PF00072">
    <property type="entry name" value="Response_reg"/>
    <property type="match status" value="1"/>
</dbReference>
<keyword evidence="2" id="KW-0902">Two-component regulatory system</keyword>
<dbReference type="CDD" id="cd00082">
    <property type="entry name" value="HisKA"/>
    <property type="match status" value="1"/>
</dbReference>
<reference evidence="10 11" key="1">
    <citation type="submission" date="2009-08" db="EMBL/GenBank/DDBJ databases">
        <title>The Genome Sequence of Spizellomyces punctatus strain DAOM BR117.</title>
        <authorList>
            <consortium name="The Broad Institute Genome Sequencing Platform"/>
            <person name="Russ C."/>
            <person name="Cuomo C."/>
            <person name="Shea T."/>
            <person name="Young S.K."/>
            <person name="Zeng Q."/>
            <person name="Koehrsen M."/>
            <person name="Haas B."/>
            <person name="Borodovsky M."/>
            <person name="Guigo R."/>
            <person name="Alvarado L."/>
            <person name="Berlin A."/>
            <person name="Bochicchio J."/>
            <person name="Borenstein D."/>
            <person name="Chapman S."/>
            <person name="Chen Z."/>
            <person name="Engels R."/>
            <person name="Freedman E."/>
            <person name="Gellesch M."/>
            <person name="Goldberg J."/>
            <person name="Griggs A."/>
            <person name="Gujja S."/>
            <person name="Heiman D."/>
            <person name="Hepburn T."/>
            <person name="Howarth C."/>
            <person name="Jen D."/>
            <person name="Larson L."/>
            <person name="Lewis B."/>
            <person name="Mehta T."/>
            <person name="Park D."/>
            <person name="Pearson M."/>
            <person name="Roberts A."/>
            <person name="Saif S."/>
            <person name="Shenoy N."/>
            <person name="Sisk P."/>
            <person name="Stolte C."/>
            <person name="Sykes S."/>
            <person name="Thomson T."/>
            <person name="Walk T."/>
            <person name="White J."/>
            <person name="Yandava C."/>
            <person name="Burger G."/>
            <person name="Gray M.W."/>
            <person name="Holland P.W.H."/>
            <person name="King N."/>
            <person name="Lang F.B.F."/>
            <person name="Roger A.J."/>
            <person name="Ruiz-Trillo I."/>
            <person name="Lander E."/>
            <person name="Nusbaum C."/>
        </authorList>
    </citation>
    <scope>NUCLEOTIDE SEQUENCE [LARGE SCALE GENOMIC DNA]</scope>
    <source>
        <strain evidence="10 11">DAOM BR117</strain>
    </source>
</reference>
<dbReference type="SMART" id="SM00388">
    <property type="entry name" value="HisKA"/>
    <property type="match status" value="1"/>
</dbReference>
<dbReference type="SMART" id="SM00448">
    <property type="entry name" value="REC"/>
    <property type="match status" value="1"/>
</dbReference>
<dbReference type="SUPFAM" id="SSF52172">
    <property type="entry name" value="CheY-like"/>
    <property type="match status" value="1"/>
</dbReference>
<dbReference type="PANTHER" id="PTHR45339">
    <property type="entry name" value="HYBRID SIGNAL TRANSDUCTION HISTIDINE KINASE J"/>
    <property type="match status" value="1"/>
</dbReference>
<dbReference type="InterPro" id="IPR001610">
    <property type="entry name" value="PAC"/>
</dbReference>
<feature type="region of interest" description="Disordered" evidence="5">
    <location>
        <begin position="916"/>
        <end position="937"/>
    </location>
</feature>
<dbReference type="AlphaFoldDB" id="A0A0L0HUT4"/>
<evidence type="ECO:0000259" key="8">
    <source>
        <dbReference type="PROSITE" id="PS50112"/>
    </source>
</evidence>
<dbReference type="InterPro" id="IPR011006">
    <property type="entry name" value="CheY-like_superfamily"/>
</dbReference>
<dbReference type="InterPro" id="IPR000700">
    <property type="entry name" value="PAS-assoc_C"/>
</dbReference>
<feature type="domain" description="Histidine kinase" evidence="6">
    <location>
        <begin position="464"/>
        <end position="745"/>
    </location>
</feature>
<dbReference type="STRING" id="645134.A0A0L0HUT4"/>
<evidence type="ECO:0000313" key="10">
    <source>
        <dbReference type="EMBL" id="KND04650.1"/>
    </source>
</evidence>
<feature type="compositionally biased region" description="Basic and acidic residues" evidence="5">
    <location>
        <begin position="628"/>
        <end position="646"/>
    </location>
</feature>
<dbReference type="InterPro" id="IPR036097">
    <property type="entry name" value="HisK_dim/P_sf"/>
</dbReference>
<dbReference type="NCBIfam" id="TIGR00229">
    <property type="entry name" value="sensory_box"/>
    <property type="match status" value="1"/>
</dbReference>
<dbReference type="Proteomes" id="UP000053201">
    <property type="component" value="Unassembled WGS sequence"/>
</dbReference>
<feature type="coiled-coil region" evidence="4">
    <location>
        <begin position="419"/>
        <end position="457"/>
    </location>
</feature>
<evidence type="ECO:0000256" key="4">
    <source>
        <dbReference type="SAM" id="Coils"/>
    </source>
</evidence>
<dbReference type="PANTHER" id="PTHR45339:SF1">
    <property type="entry name" value="HYBRID SIGNAL TRANSDUCTION HISTIDINE KINASE J"/>
    <property type="match status" value="1"/>
</dbReference>
<dbReference type="InterPro" id="IPR036890">
    <property type="entry name" value="HATPase_C_sf"/>
</dbReference>
<dbReference type="eggNOG" id="KOG0519">
    <property type="taxonomic scope" value="Eukaryota"/>
</dbReference>
<dbReference type="OMA" id="YSAWSER"/>